<sequence length="147" mass="15831">MTKIQGLDRLFSPSSLAMIGASKYDQKGGGFLLRRLISSGFTGKLYPVNPKESEIMGLRSYPNILDIPGEVDLAVVAVSAKTVPQVIAECCQKGVKFAVIHSVGFSELGAQGRELENEVLRLSRQSTTRIVGPNCMGLYCPRAGLNT</sequence>
<accession>X1G298</accession>
<dbReference type="GO" id="GO:0016874">
    <property type="term" value="F:ligase activity"/>
    <property type="evidence" value="ECO:0007669"/>
    <property type="project" value="UniProtKB-KW"/>
</dbReference>
<comment type="caution">
    <text evidence="5">The sequence shown here is derived from an EMBL/GenBank/DDBJ whole genome shotgun (WGS) entry which is preliminary data.</text>
</comment>
<dbReference type="GO" id="GO:0005524">
    <property type="term" value="F:ATP binding"/>
    <property type="evidence" value="ECO:0007669"/>
    <property type="project" value="UniProtKB-KW"/>
</dbReference>
<proteinExistence type="predicted"/>
<evidence type="ECO:0000313" key="5">
    <source>
        <dbReference type="EMBL" id="GAH51377.1"/>
    </source>
</evidence>
<dbReference type="SMART" id="SM00881">
    <property type="entry name" value="CoA_binding"/>
    <property type="match status" value="1"/>
</dbReference>
<organism evidence="5">
    <name type="scientific">marine sediment metagenome</name>
    <dbReference type="NCBI Taxonomy" id="412755"/>
    <lineage>
        <taxon>unclassified sequences</taxon>
        <taxon>metagenomes</taxon>
        <taxon>ecological metagenomes</taxon>
    </lineage>
</organism>
<dbReference type="PANTHER" id="PTHR43334">
    <property type="entry name" value="ACETATE--COA LIGASE [ADP-FORMING]"/>
    <property type="match status" value="1"/>
</dbReference>
<feature type="domain" description="CoA-binding" evidence="4">
    <location>
        <begin position="10"/>
        <end position="105"/>
    </location>
</feature>
<dbReference type="InterPro" id="IPR003781">
    <property type="entry name" value="CoA-bd"/>
</dbReference>
<feature type="non-terminal residue" evidence="5">
    <location>
        <position position="147"/>
    </location>
</feature>
<keyword evidence="2" id="KW-0547">Nucleotide-binding</keyword>
<dbReference type="AlphaFoldDB" id="X1G298"/>
<dbReference type="PANTHER" id="PTHR43334:SF1">
    <property type="entry name" value="3-HYDROXYPROPIONATE--COA LIGASE [ADP-FORMING]"/>
    <property type="match status" value="1"/>
</dbReference>
<protein>
    <recommendedName>
        <fullName evidence="4">CoA-binding domain-containing protein</fullName>
    </recommendedName>
</protein>
<keyword evidence="3" id="KW-0067">ATP-binding</keyword>
<dbReference type="Gene3D" id="3.40.50.720">
    <property type="entry name" value="NAD(P)-binding Rossmann-like Domain"/>
    <property type="match status" value="1"/>
</dbReference>
<dbReference type="SUPFAM" id="SSF51735">
    <property type="entry name" value="NAD(P)-binding Rossmann-fold domains"/>
    <property type="match status" value="1"/>
</dbReference>
<name>X1G298_9ZZZZ</name>
<gene>
    <name evidence="5" type="ORF">S03H2_31834</name>
</gene>
<keyword evidence="1" id="KW-0436">Ligase</keyword>
<evidence type="ECO:0000259" key="4">
    <source>
        <dbReference type="SMART" id="SM00881"/>
    </source>
</evidence>
<dbReference type="EMBL" id="BARU01019326">
    <property type="protein sequence ID" value="GAH51377.1"/>
    <property type="molecule type" value="Genomic_DNA"/>
</dbReference>
<dbReference type="Pfam" id="PF13380">
    <property type="entry name" value="CoA_binding_2"/>
    <property type="match status" value="1"/>
</dbReference>
<dbReference type="InterPro" id="IPR036291">
    <property type="entry name" value="NAD(P)-bd_dom_sf"/>
</dbReference>
<evidence type="ECO:0000256" key="1">
    <source>
        <dbReference type="ARBA" id="ARBA00022598"/>
    </source>
</evidence>
<evidence type="ECO:0000256" key="2">
    <source>
        <dbReference type="ARBA" id="ARBA00022741"/>
    </source>
</evidence>
<evidence type="ECO:0000256" key="3">
    <source>
        <dbReference type="ARBA" id="ARBA00022840"/>
    </source>
</evidence>
<reference evidence="5" key="1">
    <citation type="journal article" date="2014" name="Front. Microbiol.">
        <title>High frequency of phylogenetically diverse reductive dehalogenase-homologous genes in deep subseafloor sedimentary metagenomes.</title>
        <authorList>
            <person name="Kawai M."/>
            <person name="Futagami T."/>
            <person name="Toyoda A."/>
            <person name="Takaki Y."/>
            <person name="Nishi S."/>
            <person name="Hori S."/>
            <person name="Arai W."/>
            <person name="Tsubouchi T."/>
            <person name="Morono Y."/>
            <person name="Uchiyama I."/>
            <person name="Ito T."/>
            <person name="Fujiyama A."/>
            <person name="Inagaki F."/>
            <person name="Takami H."/>
        </authorList>
    </citation>
    <scope>NUCLEOTIDE SEQUENCE</scope>
    <source>
        <strain evidence="5">Expedition CK06-06</strain>
    </source>
</reference>
<dbReference type="InterPro" id="IPR051538">
    <property type="entry name" value="Acyl-CoA_Synth/Transferase"/>
</dbReference>